<organism evidence="1 2">
    <name type="scientific">Anaeramoeba flamelloides</name>
    <dbReference type="NCBI Taxonomy" id="1746091"/>
    <lineage>
        <taxon>Eukaryota</taxon>
        <taxon>Metamonada</taxon>
        <taxon>Anaeramoebidae</taxon>
        <taxon>Anaeramoeba</taxon>
    </lineage>
</organism>
<dbReference type="AlphaFoldDB" id="A0AAV7Y1K9"/>
<sequence length="879" mass="101233">MNVFIQIRGSQLTDALDLSDSIYTYTYGSEPWFEQSQDFYYGGTAARSGYVENSTYSIMKVEFEGMGEVSFYWKVDCEEEFDYLMFSVDSEEITRISGQTEWAEYSHKVNNHNGTHTLRFEYTKDEDVSEGEDCGWVDKMVWTKKVFVSNISLDEALDNTNLTFTTGGDADWFGQNRFSKYGDDSAQSGALDYDEESWLETTVTGTGKVSFYWKADTSSDNYLRFYVDGEYEGYTRGDRGWEYIDYNIISGDGEHTLQWVFSKEWDERGEDSVWVDRVTFESKEFDTDIPLGEALDNTKQAYITGGAAGWYGQNLESHYGGSAARSGECGEEEESRLETTVPSNGTVSFYWKVDAACEEDYLEFYIDDDIKDRISCEEDWEIYNYTIYESGEHKLEWVFTKSDYGSSGEDCGWVDKLIFDPNHFSDDNSIPLKYAVDYIESSFFSDWNGDCEDWFSQEEVYYKGGDAAQSGAINGSGESQMYVRIYSTGTYSFYLKTDPGPLSLFRFTMNGATQFETTDKMDWTKYSFDIEEDDEITLKWRYIKDMDDDTEAEDCVWVDNFEFVRKDIKKNITLGNAVDNYDLIFTTGGDADWSGESYEYYYGGDAARSGKLNNTGESWMQTTVDGVGQIRFYWLVDCERDDDFFDFSVDGVLIDQITGYENWTEFEYTIPDSGEHELRWTFWKDSSNESDSSGHGWVDKVSYVEDTQPTISISEGVDNKDLTFTSGGNAKWYGENEVFYSGDDAAQSGLINPDMTSWFQTTVSGKGKLTFHWKVSSRHDENYLQLFLDDKMEFEISGNEGWNKHTLEITKDGEHTIKWVYEKNVEHGDDRDCAWVDKIEFDTDSDSDDDDDDDTVSLGNNILFPFTLTFFILLSFFLF</sequence>
<name>A0AAV7Y1K9_9EUKA</name>
<protein>
    <submittedName>
        <fullName evidence="1">Uncharacterized protein</fullName>
    </submittedName>
</protein>
<evidence type="ECO:0000313" key="1">
    <source>
        <dbReference type="EMBL" id="KAJ3423747.1"/>
    </source>
</evidence>
<gene>
    <name evidence="1" type="ORF">M0812_30281</name>
</gene>
<reference evidence="1" key="1">
    <citation type="submission" date="2022-08" db="EMBL/GenBank/DDBJ databases">
        <title>Novel sulphate-reducing endosymbionts in the free-living metamonad Anaeramoeba.</title>
        <authorList>
            <person name="Jerlstrom-Hultqvist J."/>
            <person name="Cepicka I."/>
            <person name="Gallot-Lavallee L."/>
            <person name="Salas-Leiva D."/>
            <person name="Curtis B.A."/>
            <person name="Zahonova K."/>
            <person name="Pipaliya S."/>
            <person name="Dacks J."/>
            <person name="Roger A.J."/>
        </authorList>
    </citation>
    <scope>NUCLEOTIDE SEQUENCE</scope>
    <source>
        <strain evidence="1">Busselton2</strain>
    </source>
</reference>
<accession>A0AAV7Y1K9</accession>
<comment type="caution">
    <text evidence="1">The sequence shown here is derived from an EMBL/GenBank/DDBJ whole genome shotgun (WGS) entry which is preliminary data.</text>
</comment>
<dbReference type="Proteomes" id="UP001146793">
    <property type="component" value="Unassembled WGS sequence"/>
</dbReference>
<dbReference type="EMBL" id="JANTQA010000076">
    <property type="protein sequence ID" value="KAJ3423747.1"/>
    <property type="molecule type" value="Genomic_DNA"/>
</dbReference>
<evidence type="ECO:0000313" key="2">
    <source>
        <dbReference type="Proteomes" id="UP001146793"/>
    </source>
</evidence>
<proteinExistence type="predicted"/>